<dbReference type="InterPro" id="IPR013087">
    <property type="entry name" value="Znf_C2H2_type"/>
</dbReference>
<organism evidence="2">
    <name type="scientific">viral metagenome</name>
    <dbReference type="NCBI Taxonomy" id="1070528"/>
    <lineage>
        <taxon>unclassified sequences</taxon>
        <taxon>metagenomes</taxon>
        <taxon>organismal metagenomes</taxon>
    </lineage>
</organism>
<dbReference type="SUPFAM" id="SSF57667">
    <property type="entry name" value="beta-beta-alpha zinc fingers"/>
    <property type="match status" value="1"/>
</dbReference>
<dbReference type="EMBL" id="MN740297">
    <property type="protein sequence ID" value="QHT98839.1"/>
    <property type="molecule type" value="Genomic_DNA"/>
</dbReference>
<dbReference type="Gene3D" id="3.30.160.60">
    <property type="entry name" value="Classic Zinc Finger"/>
    <property type="match status" value="1"/>
</dbReference>
<dbReference type="AlphaFoldDB" id="A0A6C0J1T0"/>
<feature type="domain" description="C2H2-type" evidence="1">
    <location>
        <begin position="3"/>
        <end position="27"/>
    </location>
</feature>
<evidence type="ECO:0000259" key="1">
    <source>
        <dbReference type="SMART" id="SM00355"/>
    </source>
</evidence>
<name>A0A6C0J1T0_9ZZZZ</name>
<accession>A0A6C0J1T0</accession>
<sequence>MDYNCKLCNYNTSVKCNYDKHIKTLKHKNKEEEHLLYIQNNIDNFICNICNKKLSSRQSLNNHIKSCRGVSSVLECYKCNKMFNKSITRYKHEKKCNIANSKLININNTTNITNNITNNNTINNTINITVNNLGNENIDYIINDPEFIKFMNNCIENKIDGICNLIAKKHFDPSHPENHNIRKLNKKDSFIEIYNNNSWNLKNYKDGLDHFTITLETTISHFMEKMVEDNIEIKYDVIQYFMKEIGTILHWDLSTNNYDFSYQNRDMKNYKLSEKDEKMLLTKIYKLFCECLFKYSKIIHKN</sequence>
<dbReference type="InterPro" id="IPR036236">
    <property type="entry name" value="Znf_C2H2_sf"/>
</dbReference>
<protein>
    <recommendedName>
        <fullName evidence="1">C2H2-type domain-containing protein</fullName>
    </recommendedName>
</protein>
<reference evidence="2" key="1">
    <citation type="journal article" date="2020" name="Nature">
        <title>Giant virus diversity and host interactions through global metagenomics.</title>
        <authorList>
            <person name="Schulz F."/>
            <person name="Roux S."/>
            <person name="Paez-Espino D."/>
            <person name="Jungbluth S."/>
            <person name="Walsh D.A."/>
            <person name="Denef V.J."/>
            <person name="McMahon K.D."/>
            <person name="Konstantinidis K.T."/>
            <person name="Eloe-Fadrosh E.A."/>
            <person name="Kyrpides N.C."/>
            <person name="Woyke T."/>
        </authorList>
    </citation>
    <scope>NUCLEOTIDE SEQUENCE</scope>
    <source>
        <strain evidence="2">GVMAG-M-3300025695-21</strain>
    </source>
</reference>
<dbReference type="Pfam" id="PF12874">
    <property type="entry name" value="zf-met"/>
    <property type="match status" value="1"/>
</dbReference>
<feature type="domain" description="C2H2-type" evidence="1">
    <location>
        <begin position="45"/>
        <end position="65"/>
    </location>
</feature>
<evidence type="ECO:0000313" key="2">
    <source>
        <dbReference type="EMBL" id="QHT98839.1"/>
    </source>
</evidence>
<dbReference type="SMART" id="SM00355">
    <property type="entry name" value="ZnF_C2H2"/>
    <property type="match status" value="2"/>
</dbReference>
<proteinExistence type="predicted"/>